<accession>A0A9X8Y8K4</accession>
<dbReference type="RefSeq" id="WP_079698900.1">
    <property type="nucleotide sequence ID" value="NZ_JADNAH010000010.1"/>
</dbReference>
<dbReference type="Proteomes" id="UP000294682">
    <property type="component" value="Unassembled WGS sequence"/>
</dbReference>
<evidence type="ECO:0000313" key="1">
    <source>
        <dbReference type="EMBL" id="TCL44019.1"/>
    </source>
</evidence>
<name>A0A9X8Y8K4_9FIRM</name>
<evidence type="ECO:0000313" key="2">
    <source>
        <dbReference type="Proteomes" id="UP000294682"/>
    </source>
</evidence>
<organism evidence="1 2">
    <name type="scientific">Harryflintia acetispora</name>
    <dbReference type="NCBI Taxonomy" id="1849041"/>
    <lineage>
        <taxon>Bacteria</taxon>
        <taxon>Bacillati</taxon>
        <taxon>Bacillota</taxon>
        <taxon>Clostridia</taxon>
        <taxon>Eubacteriales</taxon>
        <taxon>Oscillospiraceae</taxon>
        <taxon>Harryflintia</taxon>
    </lineage>
</organism>
<keyword evidence="2" id="KW-1185">Reference proteome</keyword>
<proteinExistence type="predicted"/>
<dbReference type="EMBL" id="SLUK01000003">
    <property type="protein sequence ID" value="TCL44019.1"/>
    <property type="molecule type" value="Genomic_DNA"/>
</dbReference>
<dbReference type="AlphaFoldDB" id="A0A9X8Y8K4"/>
<gene>
    <name evidence="1" type="ORF">EDD78_10356</name>
</gene>
<reference evidence="1 2" key="1">
    <citation type="submission" date="2019-03" db="EMBL/GenBank/DDBJ databases">
        <title>Genomic Encyclopedia of Type Strains, Phase IV (KMG-IV): sequencing the most valuable type-strain genomes for metagenomic binning, comparative biology and taxonomic classification.</title>
        <authorList>
            <person name="Goeker M."/>
        </authorList>
    </citation>
    <scope>NUCLEOTIDE SEQUENCE [LARGE SCALE GENOMIC DNA]</scope>
    <source>
        <strain evidence="1 2">DSM 100433</strain>
    </source>
</reference>
<sequence length="73" mass="7688">MCQNPVEENALLMVSAAIASSLAEGRSIEDISVMSALLEVVGDQLALIATLRGSCASKERIGVPPRDDESRTT</sequence>
<comment type="caution">
    <text evidence="1">The sequence shown here is derived from an EMBL/GenBank/DDBJ whole genome shotgun (WGS) entry which is preliminary data.</text>
</comment>
<protein>
    <submittedName>
        <fullName evidence="1">Uncharacterized protein</fullName>
    </submittedName>
</protein>